<dbReference type="GO" id="GO:0016787">
    <property type="term" value="F:hydrolase activity"/>
    <property type="evidence" value="ECO:0007669"/>
    <property type="project" value="UniProtKB-ARBA"/>
</dbReference>
<organism evidence="2 3">
    <name type="scientific">Prosthecobacter debontii</name>
    <dbReference type="NCBI Taxonomy" id="48467"/>
    <lineage>
        <taxon>Bacteria</taxon>
        <taxon>Pseudomonadati</taxon>
        <taxon>Verrucomicrobiota</taxon>
        <taxon>Verrucomicrobiia</taxon>
        <taxon>Verrucomicrobiales</taxon>
        <taxon>Verrucomicrobiaceae</taxon>
        <taxon>Prosthecobacter</taxon>
    </lineage>
</organism>
<evidence type="ECO:0000313" key="2">
    <source>
        <dbReference type="EMBL" id="SKA95153.1"/>
    </source>
</evidence>
<feature type="signal peptide" evidence="1">
    <location>
        <begin position="1"/>
        <end position="21"/>
    </location>
</feature>
<keyword evidence="1" id="KW-0732">Signal</keyword>
<evidence type="ECO:0000256" key="1">
    <source>
        <dbReference type="SAM" id="SignalP"/>
    </source>
</evidence>
<evidence type="ECO:0000313" key="3">
    <source>
        <dbReference type="Proteomes" id="UP000190774"/>
    </source>
</evidence>
<dbReference type="RefSeq" id="WP_078813498.1">
    <property type="nucleotide sequence ID" value="NZ_FUYE01000006.1"/>
</dbReference>
<dbReference type="EMBL" id="FUYE01000006">
    <property type="protein sequence ID" value="SKA95153.1"/>
    <property type="molecule type" value="Genomic_DNA"/>
</dbReference>
<dbReference type="PANTHER" id="PTHR10151">
    <property type="entry name" value="ECTONUCLEOTIDE PYROPHOSPHATASE/PHOSPHODIESTERASE"/>
    <property type="match status" value="1"/>
</dbReference>
<sequence length="458" mass="50364">MRSSLLVFALAAFVAANPLLKADPAQDQHVILISVDGLAHYYFDDPKAPMPTIRKLAAEGARAKRMKTSLPTVTWPNHTTLVTGVQPGKHGVIGNSVFDRATQKEIVYLPDPVFDKDEIVKVPTVYDVVHQAGLSTAGIIWPASRNAKTLDWTVPDVGTQELFTKYGTPSLLEECRAAGIPVDRQEEWCKAGNAGKFPRDNLYTQMAVHVIKKHKPNFLALHLVSVDAFEHATGRQTPETYAAIQDSDNHIRDIVQAVEEAGLKDKTTFIITADHGFITYTKIIQPNVLLKQLGYIKAFGPRPTERQVWSFSQGVAYIYVLDQPNKKKIIEDITPKLAAMEGVEQVIEEKDFAQYGMQTPAEDARMPDLILSAKDGYYFGNNVAGDQLIEKTDAPKGAHGYSPSHPLMDASFVIAGPRIKPGTVLDLISNTDVAPTASHLLGVEMQDVDGKVLSEVMR</sequence>
<accession>A0A1T4Y0J1</accession>
<feature type="chain" id="PRO_5010569992" evidence="1">
    <location>
        <begin position="22"/>
        <end position="458"/>
    </location>
</feature>
<reference evidence="3" key="1">
    <citation type="submission" date="2017-02" db="EMBL/GenBank/DDBJ databases">
        <authorList>
            <person name="Varghese N."/>
            <person name="Submissions S."/>
        </authorList>
    </citation>
    <scope>NUCLEOTIDE SEQUENCE [LARGE SCALE GENOMIC DNA]</scope>
    <source>
        <strain evidence="3">ATCC 700200</strain>
    </source>
</reference>
<name>A0A1T4Y0J1_9BACT</name>
<dbReference type="InterPro" id="IPR017850">
    <property type="entry name" value="Alkaline_phosphatase_core_sf"/>
</dbReference>
<dbReference type="PANTHER" id="PTHR10151:SF120">
    <property type="entry name" value="BIS(5'-ADENOSYL)-TRIPHOSPHATASE"/>
    <property type="match status" value="1"/>
</dbReference>
<dbReference type="STRING" id="48467.SAMN02745166_02295"/>
<dbReference type="CDD" id="cd16018">
    <property type="entry name" value="Enpp"/>
    <property type="match status" value="1"/>
</dbReference>
<dbReference type="Proteomes" id="UP000190774">
    <property type="component" value="Unassembled WGS sequence"/>
</dbReference>
<gene>
    <name evidence="2" type="ORF">SAMN02745166_02295</name>
</gene>
<proteinExistence type="predicted"/>
<dbReference type="Gene3D" id="3.40.720.10">
    <property type="entry name" value="Alkaline Phosphatase, subunit A"/>
    <property type="match status" value="1"/>
</dbReference>
<dbReference type="InterPro" id="IPR002591">
    <property type="entry name" value="Phosphodiest/P_Trfase"/>
</dbReference>
<keyword evidence="3" id="KW-1185">Reference proteome</keyword>
<dbReference type="Pfam" id="PF01663">
    <property type="entry name" value="Phosphodiest"/>
    <property type="match status" value="1"/>
</dbReference>
<protein>
    <submittedName>
        <fullName evidence="2">Predicted pyrophosphatase or phosphodiesterase, AlkP superfamily</fullName>
    </submittedName>
</protein>
<dbReference type="SUPFAM" id="SSF53649">
    <property type="entry name" value="Alkaline phosphatase-like"/>
    <property type="match status" value="1"/>
</dbReference>
<dbReference type="OrthoDB" id="9779418at2"/>
<dbReference type="AlphaFoldDB" id="A0A1T4Y0J1"/>